<evidence type="ECO:0000313" key="2">
    <source>
        <dbReference type="Proteomes" id="UP000235145"/>
    </source>
</evidence>
<accession>A0A9R1XAE8</accession>
<reference evidence="1 2" key="1">
    <citation type="journal article" date="2017" name="Nat. Commun.">
        <title>Genome assembly with in vitro proximity ligation data and whole-genome triplication in lettuce.</title>
        <authorList>
            <person name="Reyes-Chin-Wo S."/>
            <person name="Wang Z."/>
            <person name="Yang X."/>
            <person name="Kozik A."/>
            <person name="Arikit S."/>
            <person name="Song C."/>
            <person name="Xia L."/>
            <person name="Froenicke L."/>
            <person name="Lavelle D.O."/>
            <person name="Truco M.J."/>
            <person name="Xia R."/>
            <person name="Zhu S."/>
            <person name="Xu C."/>
            <person name="Xu H."/>
            <person name="Xu X."/>
            <person name="Cox K."/>
            <person name="Korf I."/>
            <person name="Meyers B.C."/>
            <person name="Michelmore R.W."/>
        </authorList>
    </citation>
    <scope>NUCLEOTIDE SEQUENCE [LARGE SCALE GENOMIC DNA]</scope>
    <source>
        <strain evidence="2">cv. Salinas</strain>
        <tissue evidence="1">Seedlings</tissue>
    </source>
</reference>
<keyword evidence="2" id="KW-1185">Reference proteome</keyword>
<organism evidence="1 2">
    <name type="scientific">Lactuca sativa</name>
    <name type="common">Garden lettuce</name>
    <dbReference type="NCBI Taxonomy" id="4236"/>
    <lineage>
        <taxon>Eukaryota</taxon>
        <taxon>Viridiplantae</taxon>
        <taxon>Streptophyta</taxon>
        <taxon>Embryophyta</taxon>
        <taxon>Tracheophyta</taxon>
        <taxon>Spermatophyta</taxon>
        <taxon>Magnoliopsida</taxon>
        <taxon>eudicotyledons</taxon>
        <taxon>Gunneridae</taxon>
        <taxon>Pentapetalae</taxon>
        <taxon>asterids</taxon>
        <taxon>campanulids</taxon>
        <taxon>Asterales</taxon>
        <taxon>Asteraceae</taxon>
        <taxon>Cichorioideae</taxon>
        <taxon>Cichorieae</taxon>
        <taxon>Lactucinae</taxon>
        <taxon>Lactuca</taxon>
    </lineage>
</organism>
<gene>
    <name evidence="1" type="ORF">LSAT_V11C500243530</name>
</gene>
<protein>
    <submittedName>
        <fullName evidence="1">Uncharacterized protein</fullName>
    </submittedName>
</protein>
<sequence length="139" mass="16560">MEPQYNAIRQELDSIMGTTTRIPRLLFAKGFLEWKYRIEKYIKMKHFKIWRNNLRGPVRITNTPEDGTIIEKEVQDYTDADFDKIEEQEKALTTLTMALSPVITQGFREYDSTMALWEVLNEIYEGNEDMKQSRQDMLR</sequence>
<name>A0A9R1XAE8_LACSA</name>
<proteinExistence type="predicted"/>
<dbReference type="Proteomes" id="UP000235145">
    <property type="component" value="Unassembled WGS sequence"/>
</dbReference>
<comment type="caution">
    <text evidence="1">The sequence shown here is derived from an EMBL/GenBank/DDBJ whole genome shotgun (WGS) entry which is preliminary data.</text>
</comment>
<evidence type="ECO:0000313" key="1">
    <source>
        <dbReference type="EMBL" id="KAJ0203314.1"/>
    </source>
</evidence>
<dbReference type="AlphaFoldDB" id="A0A9R1XAE8"/>
<dbReference type="EMBL" id="NBSK02000005">
    <property type="protein sequence ID" value="KAJ0203314.1"/>
    <property type="molecule type" value="Genomic_DNA"/>
</dbReference>